<sequence>MFEENPLFLELYIKNIVIRLDNPIYKAAFYTMDTDPTLSTQLRGWAAAIRDVIAPVSGDSILMSKQSVHGARRGAARRRRRRARAAPLRPMSRDRSLRLNWVRPA</sequence>
<organism evidence="2 3">
    <name type="scientific">Eumeta variegata</name>
    <name type="common">Bagworm moth</name>
    <name type="synonym">Eumeta japonica</name>
    <dbReference type="NCBI Taxonomy" id="151549"/>
    <lineage>
        <taxon>Eukaryota</taxon>
        <taxon>Metazoa</taxon>
        <taxon>Ecdysozoa</taxon>
        <taxon>Arthropoda</taxon>
        <taxon>Hexapoda</taxon>
        <taxon>Insecta</taxon>
        <taxon>Pterygota</taxon>
        <taxon>Neoptera</taxon>
        <taxon>Endopterygota</taxon>
        <taxon>Lepidoptera</taxon>
        <taxon>Glossata</taxon>
        <taxon>Ditrysia</taxon>
        <taxon>Tineoidea</taxon>
        <taxon>Psychidae</taxon>
        <taxon>Oiketicinae</taxon>
        <taxon>Eumeta</taxon>
    </lineage>
</organism>
<gene>
    <name evidence="2" type="ORF">EVAR_38740_1</name>
</gene>
<evidence type="ECO:0000313" key="3">
    <source>
        <dbReference type="Proteomes" id="UP000299102"/>
    </source>
</evidence>
<dbReference type="Proteomes" id="UP000299102">
    <property type="component" value="Unassembled WGS sequence"/>
</dbReference>
<proteinExistence type="predicted"/>
<accession>A0A4C1YL61</accession>
<feature type="compositionally biased region" description="Basic residues" evidence="1">
    <location>
        <begin position="70"/>
        <end position="84"/>
    </location>
</feature>
<dbReference type="AlphaFoldDB" id="A0A4C1YL61"/>
<evidence type="ECO:0000256" key="1">
    <source>
        <dbReference type="SAM" id="MobiDB-lite"/>
    </source>
</evidence>
<evidence type="ECO:0000313" key="2">
    <source>
        <dbReference type="EMBL" id="GBP77161.1"/>
    </source>
</evidence>
<keyword evidence="3" id="KW-1185">Reference proteome</keyword>
<dbReference type="EMBL" id="BGZK01001319">
    <property type="protein sequence ID" value="GBP77161.1"/>
    <property type="molecule type" value="Genomic_DNA"/>
</dbReference>
<protein>
    <submittedName>
        <fullName evidence="2">Uncharacterized protein</fullName>
    </submittedName>
</protein>
<reference evidence="2 3" key="1">
    <citation type="journal article" date="2019" name="Commun. Biol.">
        <title>The bagworm genome reveals a unique fibroin gene that provides high tensile strength.</title>
        <authorList>
            <person name="Kono N."/>
            <person name="Nakamura H."/>
            <person name="Ohtoshi R."/>
            <person name="Tomita M."/>
            <person name="Numata K."/>
            <person name="Arakawa K."/>
        </authorList>
    </citation>
    <scope>NUCLEOTIDE SEQUENCE [LARGE SCALE GENOMIC DNA]</scope>
</reference>
<name>A0A4C1YL61_EUMVA</name>
<comment type="caution">
    <text evidence="2">The sequence shown here is derived from an EMBL/GenBank/DDBJ whole genome shotgun (WGS) entry which is preliminary data.</text>
</comment>
<feature type="region of interest" description="Disordered" evidence="1">
    <location>
        <begin position="67"/>
        <end position="92"/>
    </location>
</feature>